<proteinExistence type="predicted"/>
<evidence type="ECO:0000313" key="3">
    <source>
        <dbReference type="Proteomes" id="UP000011761"/>
    </source>
</evidence>
<sequence>MWSESGRAKYEGIGKPYSRKGSDKQLSHCQALTNVPWQPSISHELLDTRRDPKVSLTVCDALEQCRGRKTVMPDGHGRCYSQRPHTWSSRLWQRFLPHKTMLNEHDESKANICEMYR</sequence>
<keyword evidence="3" id="KW-1185">Reference proteome</keyword>
<name>M2MUQ6_BAUPA</name>
<evidence type="ECO:0000313" key="2">
    <source>
        <dbReference type="EMBL" id="EMC95308.1"/>
    </source>
</evidence>
<evidence type="ECO:0000256" key="1">
    <source>
        <dbReference type="SAM" id="MobiDB-lite"/>
    </source>
</evidence>
<dbReference type="GeneID" id="19107812"/>
<organism evidence="2 3">
    <name type="scientific">Baudoinia panamericana (strain UAMH 10762)</name>
    <name type="common">Angels' share fungus</name>
    <name type="synonym">Baudoinia compniacensis (strain UAMH 10762)</name>
    <dbReference type="NCBI Taxonomy" id="717646"/>
    <lineage>
        <taxon>Eukaryota</taxon>
        <taxon>Fungi</taxon>
        <taxon>Dikarya</taxon>
        <taxon>Ascomycota</taxon>
        <taxon>Pezizomycotina</taxon>
        <taxon>Dothideomycetes</taxon>
        <taxon>Dothideomycetidae</taxon>
        <taxon>Mycosphaerellales</taxon>
        <taxon>Teratosphaeriaceae</taxon>
        <taxon>Baudoinia</taxon>
    </lineage>
</organism>
<reference evidence="2 3" key="1">
    <citation type="journal article" date="2012" name="PLoS Pathog.">
        <title>Diverse lifestyles and strategies of plant pathogenesis encoded in the genomes of eighteen Dothideomycetes fungi.</title>
        <authorList>
            <person name="Ohm R.A."/>
            <person name="Feau N."/>
            <person name="Henrissat B."/>
            <person name="Schoch C.L."/>
            <person name="Horwitz B.A."/>
            <person name="Barry K.W."/>
            <person name="Condon B.J."/>
            <person name="Copeland A.C."/>
            <person name="Dhillon B."/>
            <person name="Glaser F."/>
            <person name="Hesse C.N."/>
            <person name="Kosti I."/>
            <person name="LaButti K."/>
            <person name="Lindquist E.A."/>
            <person name="Lucas S."/>
            <person name="Salamov A.A."/>
            <person name="Bradshaw R.E."/>
            <person name="Ciuffetti L."/>
            <person name="Hamelin R.C."/>
            <person name="Kema G.H.J."/>
            <person name="Lawrence C."/>
            <person name="Scott J.A."/>
            <person name="Spatafora J.W."/>
            <person name="Turgeon B.G."/>
            <person name="de Wit P.J.G.M."/>
            <person name="Zhong S."/>
            <person name="Goodwin S.B."/>
            <person name="Grigoriev I.V."/>
        </authorList>
    </citation>
    <scope>NUCLEOTIDE SEQUENCE [LARGE SCALE GENOMIC DNA]</scope>
    <source>
        <strain evidence="2 3">UAMH 10762</strain>
    </source>
</reference>
<protein>
    <submittedName>
        <fullName evidence="2">Uncharacterized protein</fullName>
    </submittedName>
</protein>
<dbReference type="Proteomes" id="UP000011761">
    <property type="component" value="Unassembled WGS sequence"/>
</dbReference>
<feature type="compositionally biased region" description="Basic and acidic residues" evidence="1">
    <location>
        <begin position="1"/>
        <end position="12"/>
    </location>
</feature>
<dbReference type="KEGG" id="bcom:BAUCODRAFT_123767"/>
<accession>M2MUQ6</accession>
<feature type="region of interest" description="Disordered" evidence="1">
    <location>
        <begin position="1"/>
        <end position="24"/>
    </location>
</feature>
<gene>
    <name evidence="2" type="ORF">BAUCODRAFT_123767</name>
</gene>
<dbReference type="AlphaFoldDB" id="M2MUQ6"/>
<dbReference type="HOGENOM" id="CLU_2084421_0_0_1"/>
<dbReference type="RefSeq" id="XP_007677831.1">
    <property type="nucleotide sequence ID" value="XM_007679641.1"/>
</dbReference>
<dbReference type="EMBL" id="KB445557">
    <property type="protein sequence ID" value="EMC95308.1"/>
    <property type="molecule type" value="Genomic_DNA"/>
</dbReference>